<keyword evidence="7 9" id="KW-0378">Hydrolase</keyword>
<comment type="catalytic activity">
    <reaction evidence="9 11">
        <text>Release of N-terminal amino acids, preferentially methionine, from peptides and arylamides.</text>
        <dbReference type="EC" id="3.4.11.18"/>
    </reaction>
</comment>
<dbReference type="PROSITE" id="PS52013">
    <property type="entry name" value="ZF_C6H2"/>
    <property type="match status" value="1"/>
</dbReference>
<reference evidence="14" key="1">
    <citation type="submission" date="2025-08" db="UniProtKB">
        <authorList>
            <consortium name="RefSeq"/>
        </authorList>
    </citation>
    <scope>IDENTIFICATION</scope>
</reference>
<evidence type="ECO:0000256" key="2">
    <source>
        <dbReference type="ARBA" id="ARBA00022438"/>
    </source>
</evidence>
<dbReference type="GeneID" id="100907615"/>
<evidence type="ECO:0000256" key="7">
    <source>
        <dbReference type="ARBA" id="ARBA00022801"/>
    </source>
</evidence>
<dbReference type="GO" id="GO:0004239">
    <property type="term" value="F:initiator methionyl aminopeptidase activity"/>
    <property type="evidence" value="ECO:0007669"/>
    <property type="project" value="UniProtKB-UniRule"/>
</dbReference>
<dbReference type="FunFam" id="3.90.230.10:FF:000010">
    <property type="entry name" value="Methionine aminopeptidase"/>
    <property type="match status" value="1"/>
</dbReference>
<dbReference type="PANTHER" id="PTHR43330">
    <property type="entry name" value="METHIONINE AMINOPEPTIDASE"/>
    <property type="match status" value="1"/>
</dbReference>
<feature type="binding site" evidence="9">
    <location>
        <position position="283"/>
    </location>
    <ligand>
        <name>a protein</name>
        <dbReference type="ChEBI" id="CHEBI:16541"/>
    </ligand>
    <ligandPart>
        <name>N-terminal L-methionine residue</name>
        <dbReference type="ChEBI" id="CHEBI:64731"/>
    </ligandPart>
</feature>
<dbReference type="EC" id="3.4.11.18" evidence="11"/>
<evidence type="ECO:0000256" key="6">
    <source>
        <dbReference type="ARBA" id="ARBA00022771"/>
    </source>
</evidence>
<comment type="cofactor">
    <cofactor evidence="9">
        <name>Zn(2+)</name>
        <dbReference type="ChEBI" id="CHEBI:29105"/>
    </cofactor>
    <cofactor evidence="9">
        <name>Co(2+)</name>
        <dbReference type="ChEBI" id="CHEBI:48828"/>
    </cofactor>
    <cofactor evidence="9">
        <name>Mn(2+)</name>
        <dbReference type="ChEBI" id="CHEBI:29035"/>
    </cofactor>
    <cofactor evidence="9">
        <name>Fe(2+)</name>
        <dbReference type="ChEBI" id="CHEBI:29033"/>
    </cofactor>
    <text evidence="9">Binds 2 divalent metal cations per subunit. Has a high-affinity and a low affinity metal-binding site. The true nature of the physiological cofactor is under debate. The enzyme is active with zinc, cobalt, manganese or divalent iron ions. Has high activity with zinc; zinc cofactor is transferred into the active site region by the ZNG1 zinc chaperone.</text>
</comment>
<evidence type="ECO:0000256" key="8">
    <source>
        <dbReference type="ARBA" id="ARBA00022833"/>
    </source>
</evidence>
<comment type="similarity">
    <text evidence="9 10">Belongs to the peptidase M24A family. Methionine aminopeptidase type 1 subfamily.</text>
</comment>
<dbReference type="HAMAP" id="MF_01974">
    <property type="entry name" value="MetAP_1"/>
    <property type="match status" value="1"/>
</dbReference>
<feature type="binding site" evidence="9">
    <location>
        <position position="185"/>
    </location>
    <ligand>
        <name>a protein</name>
        <dbReference type="ChEBI" id="CHEBI:16541"/>
    </ligand>
    <ligandPart>
        <name>N-terminal L-methionine residue</name>
        <dbReference type="ChEBI" id="CHEBI:64731"/>
    </ligandPart>
</feature>
<keyword evidence="4 9" id="KW-0645">Protease</keyword>
<dbReference type="NCBIfam" id="TIGR00500">
    <property type="entry name" value="met_pdase_I"/>
    <property type="match status" value="1"/>
</dbReference>
<evidence type="ECO:0000259" key="12">
    <source>
        <dbReference type="PROSITE" id="PS52013"/>
    </source>
</evidence>
<dbReference type="InterPro" id="IPR002467">
    <property type="entry name" value="Pept_M24A_MAP1"/>
</dbReference>
<dbReference type="GO" id="GO:0005829">
    <property type="term" value="C:cytosol"/>
    <property type="evidence" value="ECO:0007669"/>
    <property type="project" value="TreeGrafter"/>
</dbReference>
<dbReference type="KEGG" id="goe:100907615"/>
<feature type="domain" description="C6H2-type" evidence="12">
    <location>
        <begin position="1"/>
        <end position="54"/>
    </location>
</feature>
<name>A0AAJ6VZ51_9ACAR</name>
<sequence length="375" mass="41779">MEKCQTEGCENAAKLQCPTCLKQGIEGSFFCNQQCFKSSWSVHKSVHKATPKSNGDAKYNPWPHYNFSGRLRPGRVGPMRDVPAHILRPDYADHPEGIAVSEQAMKGAEIKVLSAAEIEGVRVASKLARECLDTALRAAKPGVTTDELDRLVHEAAIERNCYPSPLNYYLFPKSCCTSVNEVICHGIPDDRVLEDGDILNVDVTVYHKGFHGDLNETVFIGNVDDAAKNLVRVTYESLQKAIESCRPGVLYRDIGNVIQKHVQPHGYSVVKSYCGHGIHSLFHTAPSVPHYARNKAVGVMKPGHIFTIEPMISEGSYKDEVWPDNWTAVTIDGKRSAQFEQTLLITETGVEILTRRREKNGQPWFMDQLEAESKS</sequence>
<dbReference type="Gene3D" id="3.90.230.10">
    <property type="entry name" value="Creatinase/methionine aminopeptidase superfamily"/>
    <property type="match status" value="1"/>
</dbReference>
<proteinExistence type="inferred from homology"/>
<dbReference type="Proteomes" id="UP000694867">
    <property type="component" value="Unplaced"/>
</dbReference>
<evidence type="ECO:0000256" key="9">
    <source>
        <dbReference type="HAMAP-Rule" id="MF_03174"/>
    </source>
</evidence>
<evidence type="ECO:0000256" key="11">
    <source>
        <dbReference type="RuleBase" id="RU003653"/>
    </source>
</evidence>
<protein>
    <recommendedName>
        <fullName evidence="11">Methionine aminopeptidase</fullName>
        <ecNumber evidence="11">3.4.11.18</ecNumber>
    </recommendedName>
</protein>
<dbReference type="Pfam" id="PF15801">
    <property type="entry name" value="zf-C6H2"/>
    <property type="match status" value="1"/>
</dbReference>
<keyword evidence="8" id="KW-0862">Zinc</keyword>
<comment type="cofactor">
    <cofactor evidence="11">
        <name>Co(2+)</name>
        <dbReference type="ChEBI" id="CHEBI:48828"/>
    </cofactor>
    <cofactor evidence="11">
        <name>Zn(2+)</name>
        <dbReference type="ChEBI" id="CHEBI:29105"/>
    </cofactor>
    <cofactor evidence="11">
        <name>Mn(2+)</name>
        <dbReference type="ChEBI" id="CHEBI:29035"/>
    </cofactor>
    <cofactor evidence="11">
        <name>Fe(2+)</name>
        <dbReference type="ChEBI" id="CHEBI:29033"/>
    </cofactor>
    <text evidence="11">Binds 2 divalent metal cations per subunit. Has a high-affinity and a low affinity metal-binding site. The true nature of the physiological cofactor is under debate. The enzyme is active with cobalt, zinc, manganese or divalent iron ions.</text>
</comment>
<dbReference type="RefSeq" id="XP_003745590.1">
    <property type="nucleotide sequence ID" value="XM_003745542.2"/>
</dbReference>
<dbReference type="AlphaFoldDB" id="A0AAJ6VZ51"/>
<accession>A0AAJ6VZ51</accession>
<dbReference type="GO" id="GO:0008270">
    <property type="term" value="F:zinc ion binding"/>
    <property type="evidence" value="ECO:0007669"/>
    <property type="project" value="UniProtKB-KW"/>
</dbReference>
<dbReference type="PROSITE" id="PS00680">
    <property type="entry name" value="MAP_1"/>
    <property type="match status" value="1"/>
</dbReference>
<dbReference type="InterPro" id="IPR001714">
    <property type="entry name" value="Pept_M24_MAP"/>
</dbReference>
<dbReference type="GO" id="GO:0006508">
    <property type="term" value="P:proteolysis"/>
    <property type="evidence" value="ECO:0007669"/>
    <property type="project" value="UniProtKB-KW"/>
</dbReference>
<keyword evidence="3 9" id="KW-0963">Cytoplasm</keyword>
<evidence type="ECO:0000313" key="14">
    <source>
        <dbReference type="RefSeq" id="XP_003745590.1"/>
    </source>
</evidence>
<organism evidence="13 14">
    <name type="scientific">Galendromus occidentalis</name>
    <name type="common">western predatory mite</name>
    <dbReference type="NCBI Taxonomy" id="34638"/>
    <lineage>
        <taxon>Eukaryota</taxon>
        <taxon>Metazoa</taxon>
        <taxon>Ecdysozoa</taxon>
        <taxon>Arthropoda</taxon>
        <taxon>Chelicerata</taxon>
        <taxon>Arachnida</taxon>
        <taxon>Acari</taxon>
        <taxon>Parasitiformes</taxon>
        <taxon>Mesostigmata</taxon>
        <taxon>Gamasina</taxon>
        <taxon>Phytoseioidea</taxon>
        <taxon>Phytoseiidae</taxon>
        <taxon>Typhlodrominae</taxon>
        <taxon>Galendromus</taxon>
    </lineage>
</organism>
<dbReference type="InterPro" id="IPR000994">
    <property type="entry name" value="Pept_M24"/>
</dbReference>
<feature type="binding site" evidence="9">
    <location>
        <position position="213"/>
    </location>
    <ligand>
        <name>Zn(2+)</name>
        <dbReference type="ChEBI" id="CHEBI:29105"/>
        <label>4</label>
        <note>catalytic</note>
    </ligand>
</feature>
<feature type="binding site" evidence="9">
    <location>
        <position position="340"/>
    </location>
    <ligand>
        <name>Zn(2+)</name>
        <dbReference type="ChEBI" id="CHEBI:29105"/>
        <label>3</label>
    </ligand>
</feature>
<dbReference type="CDD" id="cd01086">
    <property type="entry name" value="MetAP1"/>
    <property type="match status" value="1"/>
</dbReference>
<evidence type="ECO:0000256" key="3">
    <source>
        <dbReference type="ARBA" id="ARBA00022490"/>
    </source>
</evidence>
<keyword evidence="5 9" id="KW-0479">Metal-binding</keyword>
<comment type="subcellular location">
    <subcellularLocation>
        <location evidence="1 9">Cytoplasm</location>
    </subcellularLocation>
</comment>
<keyword evidence="2 9" id="KW-0031">Aminopeptidase</keyword>
<evidence type="ECO:0000256" key="4">
    <source>
        <dbReference type="ARBA" id="ARBA00022670"/>
    </source>
</evidence>
<keyword evidence="6 10" id="KW-0863">Zinc-finger</keyword>
<dbReference type="GO" id="GO:0070006">
    <property type="term" value="F:metalloaminopeptidase activity"/>
    <property type="evidence" value="ECO:0007669"/>
    <property type="project" value="UniProtKB-UniRule"/>
</dbReference>
<keyword evidence="13" id="KW-1185">Reference proteome</keyword>
<dbReference type="InterPro" id="IPR031615">
    <property type="entry name" value="Zfn-C6H2"/>
</dbReference>
<feature type="binding site" evidence="9">
    <location>
        <position position="309"/>
    </location>
    <ligand>
        <name>Zn(2+)</name>
        <dbReference type="ChEBI" id="CHEBI:29105"/>
        <label>4</label>
        <note>catalytic</note>
    </ligand>
</feature>
<feature type="binding site" evidence="9">
    <location>
        <position position="213"/>
    </location>
    <ligand>
        <name>Zn(2+)</name>
        <dbReference type="ChEBI" id="CHEBI:29105"/>
        <label>3</label>
    </ligand>
</feature>
<dbReference type="PRINTS" id="PR00599">
    <property type="entry name" value="MAPEPTIDASE"/>
</dbReference>
<dbReference type="InterPro" id="IPR036005">
    <property type="entry name" value="Creatinase/aminopeptidase-like"/>
</dbReference>
<dbReference type="SUPFAM" id="SSF55920">
    <property type="entry name" value="Creatinase/aminopeptidase"/>
    <property type="match status" value="1"/>
</dbReference>
<comment type="subunit">
    <text evidence="9">Associates with the 60S ribosomal subunit of the 80S translational complex.</text>
</comment>
<feature type="binding site" evidence="9">
    <location>
        <position position="276"/>
    </location>
    <ligand>
        <name>Zn(2+)</name>
        <dbReference type="ChEBI" id="CHEBI:29105"/>
        <label>4</label>
        <note>catalytic</note>
    </ligand>
</feature>
<feature type="binding site" evidence="9">
    <location>
        <position position="202"/>
    </location>
    <ligand>
        <name>Zn(2+)</name>
        <dbReference type="ChEBI" id="CHEBI:29105"/>
        <label>3</label>
    </ligand>
</feature>
<comment type="function">
    <text evidence="9 11">Cotranslationally removes the N-terminal methionine from nascent proteins. The N-terminal methionine is often cleaved when the second residue in the primary sequence is small and uncharged (Met-Ala-, Cys, Gly, Pro, Ser, Thr, or Val).</text>
</comment>
<evidence type="ECO:0000256" key="1">
    <source>
        <dbReference type="ARBA" id="ARBA00004496"/>
    </source>
</evidence>
<feature type="binding site" evidence="9">
    <location>
        <position position="340"/>
    </location>
    <ligand>
        <name>Zn(2+)</name>
        <dbReference type="ChEBI" id="CHEBI:29105"/>
        <label>4</label>
        <note>catalytic</note>
    </ligand>
</feature>
<dbReference type="Pfam" id="PF00557">
    <property type="entry name" value="Peptidase_M24"/>
    <property type="match status" value="1"/>
</dbReference>
<gene>
    <name evidence="14" type="primary">LOC100907615</name>
</gene>
<dbReference type="PANTHER" id="PTHR43330:SF7">
    <property type="entry name" value="METHIONINE AMINOPEPTIDASE 1"/>
    <property type="match status" value="1"/>
</dbReference>
<evidence type="ECO:0000313" key="13">
    <source>
        <dbReference type="Proteomes" id="UP000694867"/>
    </source>
</evidence>
<evidence type="ECO:0000256" key="10">
    <source>
        <dbReference type="PROSITE-ProRule" id="PRU01357"/>
    </source>
</evidence>
<evidence type="ECO:0000256" key="5">
    <source>
        <dbReference type="ARBA" id="ARBA00022723"/>
    </source>
</evidence>